<dbReference type="UniPathway" id="UPA00916">
    <property type="reaction ID" value="UER00889"/>
</dbReference>
<dbReference type="HAMAP" id="MF_01987">
    <property type="entry name" value="Ribokinase"/>
    <property type="match status" value="1"/>
</dbReference>
<evidence type="ECO:0000256" key="8">
    <source>
        <dbReference type="ARBA" id="ARBA00022840"/>
    </source>
</evidence>
<comment type="pathway">
    <text evidence="12">Carbohydrate metabolism; D-ribose degradation; D-ribose 5-phosphate from beta-D-ribopyranose: step 2/2.</text>
</comment>
<keyword evidence="10 12" id="KW-0630">Potassium</keyword>
<evidence type="ECO:0000259" key="13">
    <source>
        <dbReference type="Pfam" id="PF00294"/>
    </source>
</evidence>
<sequence length="283" mass="28000">MDLVFTGLAAMPVPGETVAARSFELQPGGKGANQASAAAALGADVRLVAALGDDEFGRIAAADLRARGVSLDHVATVPGPSGVAGVLIDQAGENVVIVNPGANGALDGADASAVADRIGAESGALTVLASLEVPLDAIRAWARVARERGWRFILNPAPAPAEPLDDELLALVDVITPNQTELASIGEERLAAVVPVVVVTLGGDGAEVRAGGTVTRVPAFAVEPVDTTGAGDAFNGALAVGLASGRQIGDAVRLACAVGALATRGLGARSSLPDAAEAEAFAG</sequence>
<dbReference type="PRINTS" id="PR00990">
    <property type="entry name" value="RIBOKINASE"/>
</dbReference>
<evidence type="ECO:0000313" key="15">
    <source>
        <dbReference type="Proteomes" id="UP000291259"/>
    </source>
</evidence>
<feature type="binding site" evidence="12">
    <location>
        <position position="271"/>
    </location>
    <ligand>
        <name>K(+)</name>
        <dbReference type="ChEBI" id="CHEBI:29103"/>
    </ligand>
</feature>
<evidence type="ECO:0000256" key="7">
    <source>
        <dbReference type="ARBA" id="ARBA00022777"/>
    </source>
</evidence>
<comment type="subcellular location">
    <subcellularLocation>
        <location evidence="12">Cytoplasm</location>
    </subcellularLocation>
</comment>
<keyword evidence="9 12" id="KW-0460">Magnesium</keyword>
<comment type="subunit">
    <text evidence="12">Homodimer.</text>
</comment>
<feature type="binding site" evidence="12">
    <location>
        <position position="132"/>
    </location>
    <ligand>
        <name>substrate</name>
    </ligand>
</feature>
<dbReference type="GO" id="GO:0005829">
    <property type="term" value="C:cytosol"/>
    <property type="evidence" value="ECO:0007669"/>
    <property type="project" value="TreeGrafter"/>
</dbReference>
<protein>
    <recommendedName>
        <fullName evidence="3 12">Ribokinase</fullName>
        <shortName evidence="12">RK</shortName>
        <ecNumber evidence="2 12">2.7.1.15</ecNumber>
    </recommendedName>
</protein>
<reference evidence="14 15" key="1">
    <citation type="submission" date="2019-01" db="EMBL/GenBank/DDBJ databases">
        <title>Genome sequencing of strain FW100M-8.</title>
        <authorList>
            <person name="Heo J."/>
            <person name="Kim S.-J."/>
            <person name="Kim J.-S."/>
            <person name="Hong S.-B."/>
            <person name="Kwon S.-W."/>
        </authorList>
    </citation>
    <scope>NUCLEOTIDE SEQUENCE [LARGE SCALE GENOMIC DNA]</scope>
    <source>
        <strain evidence="14 15">FW100M-8</strain>
    </source>
</reference>
<comment type="function">
    <text evidence="12">Catalyzes the phosphorylation of ribose at O-5 in a reaction requiring ATP and magnesium. The resulting D-ribose-5-phosphate can then be used either for sythesis of nucleotides, histidine, and tryptophan, or as a component of the pentose phosphate pathway.</text>
</comment>
<feature type="binding site" evidence="12">
    <location>
        <position position="267"/>
    </location>
    <ligand>
        <name>K(+)</name>
        <dbReference type="ChEBI" id="CHEBI:29103"/>
    </ligand>
</feature>
<dbReference type="Pfam" id="PF00294">
    <property type="entry name" value="PfkB"/>
    <property type="match status" value="1"/>
</dbReference>
<organism evidence="14 15">
    <name type="scientific">Agromyces protaetiae</name>
    <dbReference type="NCBI Taxonomy" id="2509455"/>
    <lineage>
        <taxon>Bacteria</taxon>
        <taxon>Bacillati</taxon>
        <taxon>Actinomycetota</taxon>
        <taxon>Actinomycetes</taxon>
        <taxon>Micrococcales</taxon>
        <taxon>Microbacteriaceae</taxon>
        <taxon>Agromyces</taxon>
    </lineage>
</organism>
<dbReference type="OrthoDB" id="9775849at2"/>
<dbReference type="EC" id="2.7.1.15" evidence="2 12"/>
<gene>
    <name evidence="12" type="primary">rbsK</name>
    <name evidence="14" type="ORF">ET445_02570</name>
</gene>
<keyword evidence="6 12" id="KW-0547">Nucleotide-binding</keyword>
<feature type="binding site" evidence="12">
    <location>
        <position position="265"/>
    </location>
    <ligand>
        <name>K(+)</name>
        <dbReference type="ChEBI" id="CHEBI:29103"/>
    </ligand>
</feature>
<accession>A0A4P6FFA1</accession>
<dbReference type="InterPro" id="IPR002173">
    <property type="entry name" value="Carboh/pur_kinase_PfkB_CS"/>
</dbReference>
<evidence type="ECO:0000256" key="1">
    <source>
        <dbReference type="ARBA" id="ARBA00005380"/>
    </source>
</evidence>
<feature type="binding site" evidence="12">
    <location>
        <begin position="200"/>
        <end position="205"/>
    </location>
    <ligand>
        <name>ATP</name>
        <dbReference type="ChEBI" id="CHEBI:30616"/>
    </ligand>
</feature>
<dbReference type="KEGG" id="agf:ET445_02570"/>
<keyword evidence="4 12" id="KW-0808">Transferase</keyword>
<evidence type="ECO:0000256" key="11">
    <source>
        <dbReference type="ARBA" id="ARBA00023277"/>
    </source>
</evidence>
<keyword evidence="12" id="KW-0963">Cytoplasm</keyword>
<dbReference type="InterPro" id="IPR029056">
    <property type="entry name" value="Ribokinase-like"/>
</dbReference>
<dbReference type="PANTHER" id="PTHR10584:SF166">
    <property type="entry name" value="RIBOKINASE"/>
    <property type="match status" value="1"/>
</dbReference>
<comment type="catalytic activity">
    <reaction evidence="12">
        <text>D-ribose + ATP = D-ribose 5-phosphate + ADP + H(+)</text>
        <dbReference type="Rhea" id="RHEA:13697"/>
        <dbReference type="ChEBI" id="CHEBI:15378"/>
        <dbReference type="ChEBI" id="CHEBI:30616"/>
        <dbReference type="ChEBI" id="CHEBI:47013"/>
        <dbReference type="ChEBI" id="CHEBI:78346"/>
        <dbReference type="ChEBI" id="CHEBI:456216"/>
        <dbReference type="EC" id="2.7.1.15"/>
    </reaction>
</comment>
<dbReference type="EMBL" id="CP035491">
    <property type="protein sequence ID" value="QAY74832.1"/>
    <property type="molecule type" value="Genomic_DNA"/>
</dbReference>
<evidence type="ECO:0000256" key="2">
    <source>
        <dbReference type="ARBA" id="ARBA00012035"/>
    </source>
</evidence>
<dbReference type="InterPro" id="IPR011611">
    <property type="entry name" value="PfkB_dom"/>
</dbReference>
<evidence type="ECO:0000256" key="6">
    <source>
        <dbReference type="ARBA" id="ARBA00022741"/>
    </source>
</evidence>
<evidence type="ECO:0000313" key="14">
    <source>
        <dbReference type="EMBL" id="QAY74832.1"/>
    </source>
</evidence>
<keyword evidence="5 12" id="KW-0479">Metal-binding</keyword>
<evidence type="ECO:0000256" key="10">
    <source>
        <dbReference type="ARBA" id="ARBA00022958"/>
    </source>
</evidence>
<dbReference type="GO" id="GO:0046872">
    <property type="term" value="F:metal ion binding"/>
    <property type="evidence" value="ECO:0007669"/>
    <property type="project" value="UniProtKB-KW"/>
</dbReference>
<feature type="binding site" evidence="12">
    <location>
        <position position="226"/>
    </location>
    <ligand>
        <name>K(+)</name>
        <dbReference type="ChEBI" id="CHEBI:29103"/>
    </ligand>
</feature>
<feature type="active site" description="Proton acceptor" evidence="12">
    <location>
        <position position="232"/>
    </location>
</feature>
<proteinExistence type="inferred from homology"/>
<dbReference type="InterPro" id="IPR002139">
    <property type="entry name" value="Ribo/fructo_kinase"/>
</dbReference>
<dbReference type="GO" id="GO:0004747">
    <property type="term" value="F:ribokinase activity"/>
    <property type="evidence" value="ECO:0007669"/>
    <property type="project" value="UniProtKB-UniRule"/>
</dbReference>
<feature type="binding site" evidence="12">
    <location>
        <position position="228"/>
    </location>
    <ligand>
        <name>K(+)</name>
        <dbReference type="ChEBI" id="CHEBI:29103"/>
    </ligand>
</feature>
<dbReference type="InterPro" id="IPR011877">
    <property type="entry name" value="Ribokinase"/>
</dbReference>
<feature type="domain" description="Carbohydrate kinase PfkB" evidence="13">
    <location>
        <begin position="14"/>
        <end position="274"/>
    </location>
</feature>
<keyword evidence="7 12" id="KW-0418">Kinase</keyword>
<evidence type="ECO:0000256" key="9">
    <source>
        <dbReference type="ARBA" id="ARBA00022842"/>
    </source>
</evidence>
<comment type="similarity">
    <text evidence="12">Belongs to the carbohydrate kinase PfkB family. Ribokinase subfamily.</text>
</comment>
<dbReference type="AlphaFoldDB" id="A0A4P6FFA1"/>
<evidence type="ECO:0000256" key="4">
    <source>
        <dbReference type="ARBA" id="ARBA00022679"/>
    </source>
</evidence>
<feature type="binding site" evidence="12">
    <location>
        <begin position="231"/>
        <end position="232"/>
    </location>
    <ligand>
        <name>ATP</name>
        <dbReference type="ChEBI" id="CHEBI:30616"/>
    </ligand>
</feature>
<feature type="binding site" evidence="12">
    <location>
        <begin position="29"/>
        <end position="33"/>
    </location>
    <ligand>
        <name>substrate</name>
    </ligand>
</feature>
<dbReference type="PANTHER" id="PTHR10584">
    <property type="entry name" value="SUGAR KINASE"/>
    <property type="match status" value="1"/>
</dbReference>
<comment type="similarity">
    <text evidence="1">Belongs to the carbohydrate kinase pfkB family.</text>
</comment>
<feature type="binding site" evidence="12">
    <location>
        <position position="178"/>
    </location>
    <ligand>
        <name>ATP</name>
        <dbReference type="ChEBI" id="CHEBI:30616"/>
    </ligand>
</feature>
<dbReference type="PROSITE" id="PS00584">
    <property type="entry name" value="PFKB_KINASES_2"/>
    <property type="match status" value="1"/>
</dbReference>
<keyword evidence="15" id="KW-1185">Reference proteome</keyword>
<feature type="binding site" evidence="12">
    <location>
        <position position="262"/>
    </location>
    <ligand>
        <name>K(+)</name>
        <dbReference type="ChEBI" id="CHEBI:29103"/>
    </ligand>
</feature>
<evidence type="ECO:0000256" key="5">
    <source>
        <dbReference type="ARBA" id="ARBA00022723"/>
    </source>
</evidence>
<comment type="activity regulation">
    <text evidence="12">Activated by a monovalent cation that binds near, but not in, the active site. The most likely occupant of the site in vivo is potassium. Ion binding induces a conformational change that may alter substrate affinity.</text>
</comment>
<keyword evidence="11 12" id="KW-0119">Carbohydrate metabolism</keyword>
<dbReference type="Gene3D" id="3.40.1190.20">
    <property type="match status" value="1"/>
</dbReference>
<evidence type="ECO:0000256" key="12">
    <source>
        <dbReference type="HAMAP-Rule" id="MF_01987"/>
    </source>
</evidence>
<evidence type="ECO:0000256" key="3">
    <source>
        <dbReference type="ARBA" id="ARBA00016943"/>
    </source>
</evidence>
<dbReference type="GO" id="GO:0005524">
    <property type="term" value="F:ATP binding"/>
    <property type="evidence" value="ECO:0007669"/>
    <property type="project" value="UniProtKB-UniRule"/>
</dbReference>
<feature type="binding site" evidence="12">
    <location>
        <position position="232"/>
    </location>
    <ligand>
        <name>substrate</name>
    </ligand>
</feature>
<name>A0A4P6FFA1_9MICO</name>
<dbReference type="Proteomes" id="UP000291259">
    <property type="component" value="Chromosome"/>
</dbReference>
<dbReference type="SUPFAM" id="SSF53613">
    <property type="entry name" value="Ribokinase-like"/>
    <property type="match status" value="1"/>
</dbReference>
<dbReference type="CDD" id="cd01174">
    <property type="entry name" value="ribokinase"/>
    <property type="match status" value="1"/>
</dbReference>
<dbReference type="GO" id="GO:0019303">
    <property type="term" value="P:D-ribose catabolic process"/>
    <property type="evidence" value="ECO:0007669"/>
    <property type="project" value="UniProtKB-UniRule"/>
</dbReference>
<comment type="caution">
    <text evidence="12">Lacks conserved residue(s) required for the propagation of feature annotation.</text>
</comment>
<keyword evidence="8 12" id="KW-0067">ATP-binding</keyword>
<comment type="cofactor">
    <cofactor evidence="12">
        <name>Mg(2+)</name>
        <dbReference type="ChEBI" id="CHEBI:18420"/>
    </cofactor>
    <text evidence="12">Requires a divalent cation, most likely magnesium in vivo, as an electrophilic catalyst to aid phosphoryl group transfer. It is the chelate of the metal and the nucleotide that is the actual substrate.</text>
</comment>